<sequence length="394" mass="43151">MMDKPPLVPEERNRSSSMDSTYACPVFAELVAAPSSSTTTSKRLRSRTSSFSREMSDVNVSRLPAAPQLPSVPYPVDPYHFSCHHSVDTKDAVAEVMRTLNRHDVDLVFQVHKCKFKCVKYVSYDRIDFNIRLYRAETQALLIECQRRSGSLLAWDTLYRDMYCDLGRIIDRSAPTCAQSGGQKKVLLETPLVAPSRDPRAPTSSGMDVFVIMLTSHFVDIRAEGCSAVAAATQTLATAHKAATSGLIALLSAQIQEMSGYERANVLSSQAPIVPASVRRDIVRCAVGAIANIAIAYPSCAGAGPHINVQFQTAWPSMLHWLQATSTDEYTLKELQREVCRAVVPLLSLRPSTISAHDKSILLAFVTRAQSDATMTAPCTSLLDAITRAQSRAL</sequence>
<dbReference type="Proteomes" id="UP000030745">
    <property type="component" value="Unassembled WGS sequence"/>
</dbReference>
<dbReference type="RefSeq" id="XP_012201918.1">
    <property type="nucleotide sequence ID" value="XM_012346528.1"/>
</dbReference>
<dbReference type="KEGG" id="spar:SPRG_07071"/>
<dbReference type="AlphaFoldDB" id="A0A067CKZ7"/>
<dbReference type="VEuPathDB" id="FungiDB:SPRG_07071"/>
<accession>A0A067CKZ7</accession>
<name>A0A067CKZ7_SAPPC</name>
<gene>
    <name evidence="1" type="ORF">SPRG_07071</name>
</gene>
<organism evidence="1 2">
    <name type="scientific">Saprolegnia parasitica (strain CBS 223.65)</name>
    <dbReference type="NCBI Taxonomy" id="695850"/>
    <lineage>
        <taxon>Eukaryota</taxon>
        <taxon>Sar</taxon>
        <taxon>Stramenopiles</taxon>
        <taxon>Oomycota</taxon>
        <taxon>Saprolegniomycetes</taxon>
        <taxon>Saprolegniales</taxon>
        <taxon>Saprolegniaceae</taxon>
        <taxon>Saprolegnia</taxon>
    </lineage>
</organism>
<dbReference type="EMBL" id="KK583217">
    <property type="protein sequence ID" value="KDO27482.1"/>
    <property type="molecule type" value="Genomic_DNA"/>
</dbReference>
<evidence type="ECO:0000313" key="2">
    <source>
        <dbReference type="Proteomes" id="UP000030745"/>
    </source>
</evidence>
<proteinExistence type="predicted"/>
<dbReference type="OMA" id="DIRAEGC"/>
<dbReference type="OrthoDB" id="116108at2759"/>
<protein>
    <submittedName>
        <fullName evidence="1">Uncharacterized protein</fullName>
    </submittedName>
</protein>
<reference evidence="1 2" key="1">
    <citation type="journal article" date="2013" name="PLoS Genet.">
        <title>Distinctive expansion of potential virulence genes in the genome of the oomycete fish pathogen Saprolegnia parasitica.</title>
        <authorList>
            <person name="Jiang R.H."/>
            <person name="de Bruijn I."/>
            <person name="Haas B.J."/>
            <person name="Belmonte R."/>
            <person name="Lobach L."/>
            <person name="Christie J."/>
            <person name="van den Ackerveken G."/>
            <person name="Bottin A."/>
            <person name="Bulone V."/>
            <person name="Diaz-Moreno S.M."/>
            <person name="Dumas B."/>
            <person name="Fan L."/>
            <person name="Gaulin E."/>
            <person name="Govers F."/>
            <person name="Grenville-Briggs L.J."/>
            <person name="Horner N.R."/>
            <person name="Levin J.Z."/>
            <person name="Mammella M."/>
            <person name="Meijer H.J."/>
            <person name="Morris P."/>
            <person name="Nusbaum C."/>
            <person name="Oome S."/>
            <person name="Phillips A.J."/>
            <person name="van Rooyen D."/>
            <person name="Rzeszutek E."/>
            <person name="Saraiva M."/>
            <person name="Secombes C.J."/>
            <person name="Seidl M.F."/>
            <person name="Snel B."/>
            <person name="Stassen J.H."/>
            <person name="Sykes S."/>
            <person name="Tripathy S."/>
            <person name="van den Berg H."/>
            <person name="Vega-Arreguin J.C."/>
            <person name="Wawra S."/>
            <person name="Young S.K."/>
            <person name="Zeng Q."/>
            <person name="Dieguez-Uribeondo J."/>
            <person name="Russ C."/>
            <person name="Tyler B.M."/>
            <person name="van West P."/>
        </authorList>
    </citation>
    <scope>NUCLEOTIDE SEQUENCE [LARGE SCALE GENOMIC DNA]</scope>
    <source>
        <strain evidence="1 2">CBS 223.65</strain>
    </source>
</reference>
<dbReference type="GeneID" id="24129377"/>
<keyword evidence="2" id="KW-1185">Reference proteome</keyword>
<evidence type="ECO:0000313" key="1">
    <source>
        <dbReference type="EMBL" id="KDO27482.1"/>
    </source>
</evidence>